<sequence>MGGLVQGAALGAAFDILFMSLVEATRKAARFSSDLNRLTSTLYFIKLVIDDIDSFNKILERPQHETQAFIARLIKGEKLVQKCSRMSVVVSNLEEKINEIMTVLKRSEIGGCNSDGLPEIVVGDYGGNAVGDSAAPDCGEIWS</sequence>
<comment type="caution">
    <text evidence="3">The sequence shown here is derived from an EMBL/GenBank/DDBJ whole genome shotgun (WGS) entry which is preliminary data.</text>
</comment>
<organism evidence="3 4">
    <name type="scientific">Rehmannia glutinosa</name>
    <name type="common">Chinese foxglove</name>
    <dbReference type="NCBI Taxonomy" id="99300"/>
    <lineage>
        <taxon>Eukaryota</taxon>
        <taxon>Viridiplantae</taxon>
        <taxon>Streptophyta</taxon>
        <taxon>Embryophyta</taxon>
        <taxon>Tracheophyta</taxon>
        <taxon>Spermatophyta</taxon>
        <taxon>Magnoliopsida</taxon>
        <taxon>eudicotyledons</taxon>
        <taxon>Gunneridae</taxon>
        <taxon>Pentapetalae</taxon>
        <taxon>asterids</taxon>
        <taxon>lamiids</taxon>
        <taxon>Lamiales</taxon>
        <taxon>Orobanchaceae</taxon>
        <taxon>Rehmannieae</taxon>
        <taxon>Rehmannia</taxon>
    </lineage>
</organism>
<gene>
    <name evidence="3" type="ORF">DH2020_037296</name>
</gene>
<dbReference type="Proteomes" id="UP001318860">
    <property type="component" value="Unassembled WGS sequence"/>
</dbReference>
<evidence type="ECO:0000313" key="3">
    <source>
        <dbReference type="EMBL" id="KAK6128953.1"/>
    </source>
</evidence>
<feature type="chain" id="PRO_5047324446" description="RPW8 domain-containing protein" evidence="1">
    <location>
        <begin position="25"/>
        <end position="143"/>
    </location>
</feature>
<protein>
    <recommendedName>
        <fullName evidence="2">RPW8 domain-containing protein</fullName>
    </recommendedName>
</protein>
<dbReference type="Pfam" id="PF05659">
    <property type="entry name" value="RPW8"/>
    <property type="match status" value="1"/>
</dbReference>
<evidence type="ECO:0000259" key="2">
    <source>
        <dbReference type="Pfam" id="PF05659"/>
    </source>
</evidence>
<feature type="signal peptide" evidence="1">
    <location>
        <begin position="1"/>
        <end position="24"/>
    </location>
</feature>
<name>A0ABR0V2G6_REHGL</name>
<accession>A0ABR0V2G6</accession>
<dbReference type="InterPro" id="IPR008808">
    <property type="entry name" value="Powdery_mildew-R_dom"/>
</dbReference>
<evidence type="ECO:0000256" key="1">
    <source>
        <dbReference type="SAM" id="SignalP"/>
    </source>
</evidence>
<evidence type="ECO:0000313" key="4">
    <source>
        <dbReference type="Proteomes" id="UP001318860"/>
    </source>
</evidence>
<reference evidence="3 4" key="1">
    <citation type="journal article" date="2021" name="Comput. Struct. Biotechnol. J.">
        <title>De novo genome assembly of the potent medicinal plant Rehmannia glutinosa using nanopore technology.</title>
        <authorList>
            <person name="Ma L."/>
            <person name="Dong C."/>
            <person name="Song C."/>
            <person name="Wang X."/>
            <person name="Zheng X."/>
            <person name="Niu Y."/>
            <person name="Chen S."/>
            <person name="Feng W."/>
        </authorList>
    </citation>
    <scope>NUCLEOTIDE SEQUENCE [LARGE SCALE GENOMIC DNA]</scope>
    <source>
        <strain evidence="3">DH-2019</strain>
    </source>
</reference>
<keyword evidence="4" id="KW-1185">Reference proteome</keyword>
<keyword evidence="1" id="KW-0732">Signal</keyword>
<feature type="domain" description="RPW8" evidence="2">
    <location>
        <begin position="4"/>
        <end position="88"/>
    </location>
</feature>
<proteinExistence type="predicted"/>
<dbReference type="EMBL" id="JABTTQ020001685">
    <property type="protein sequence ID" value="KAK6128953.1"/>
    <property type="molecule type" value="Genomic_DNA"/>
</dbReference>